<evidence type="ECO:0000259" key="6">
    <source>
        <dbReference type="Pfam" id="PF00150"/>
    </source>
</evidence>
<dbReference type="Proteomes" id="UP000007797">
    <property type="component" value="Unassembled WGS sequence"/>
</dbReference>
<dbReference type="GO" id="GO:0004553">
    <property type="term" value="F:hydrolase activity, hydrolyzing O-glycosyl compounds"/>
    <property type="evidence" value="ECO:0007669"/>
    <property type="project" value="InterPro"/>
</dbReference>
<dbReference type="Pfam" id="PF00150">
    <property type="entry name" value="Cellulase"/>
    <property type="match status" value="1"/>
</dbReference>
<dbReference type="Pfam" id="PF18564">
    <property type="entry name" value="Glyco_hydro_5_C"/>
    <property type="match status" value="1"/>
</dbReference>
<proteinExistence type="inferred from homology"/>
<dbReference type="GO" id="GO:0000272">
    <property type="term" value="P:polysaccharide catabolic process"/>
    <property type="evidence" value="ECO:0007669"/>
    <property type="project" value="InterPro"/>
</dbReference>
<dbReference type="RefSeq" id="XP_004351032.1">
    <property type="nucleotide sequence ID" value="XM_004350980.1"/>
</dbReference>
<feature type="domain" description="Glycoside hydrolase family 5" evidence="6">
    <location>
        <begin position="40"/>
        <end position="366"/>
    </location>
</feature>
<name>F4QFS6_CACFS</name>
<keyword evidence="9" id="KW-1185">Reference proteome</keyword>
<dbReference type="EMBL" id="GL883029">
    <property type="protein sequence ID" value="EGG14323.1"/>
    <property type="molecule type" value="Genomic_DNA"/>
</dbReference>
<dbReference type="KEGG" id="dfa:DFA_12093"/>
<dbReference type="InterPro" id="IPR017853">
    <property type="entry name" value="GH"/>
</dbReference>
<dbReference type="PANTHER" id="PTHR31308:SF3">
    <property type="entry name" value="ENDOGLYCOCERAMIDASE"/>
    <property type="match status" value="1"/>
</dbReference>
<dbReference type="OMA" id="HIIFFES"/>
<reference evidence="9" key="1">
    <citation type="journal article" date="2011" name="Genome Res.">
        <title>Phylogeny-wide analysis of social amoeba genomes highlights ancient origins for complex intercellular communication.</title>
        <authorList>
            <person name="Heidel A.J."/>
            <person name="Lawal H.M."/>
            <person name="Felder M."/>
            <person name="Schilde C."/>
            <person name="Helps N.R."/>
            <person name="Tunggal B."/>
            <person name="Rivero F."/>
            <person name="John U."/>
            <person name="Schleicher M."/>
            <person name="Eichinger L."/>
            <person name="Platzer M."/>
            <person name="Noegel A.A."/>
            <person name="Schaap P."/>
            <person name="Gloeckner G."/>
        </authorList>
    </citation>
    <scope>NUCLEOTIDE SEQUENCE [LARGE SCALE GENOMIC DNA]</scope>
    <source>
        <strain evidence="9">SH3</strain>
    </source>
</reference>
<evidence type="ECO:0000313" key="8">
    <source>
        <dbReference type="EMBL" id="EGG14323.1"/>
    </source>
</evidence>
<dbReference type="GO" id="GO:1901136">
    <property type="term" value="P:carbohydrate derivative catabolic process"/>
    <property type="evidence" value="ECO:0007669"/>
    <property type="project" value="UniProtKB-ARBA"/>
</dbReference>
<dbReference type="OrthoDB" id="16560at2759"/>
<dbReference type="Gene3D" id="2.60.40.1180">
    <property type="entry name" value="Golgi alpha-mannosidase II"/>
    <property type="match status" value="1"/>
</dbReference>
<dbReference type="InterPro" id="IPR013780">
    <property type="entry name" value="Glyco_hydro_b"/>
</dbReference>
<protein>
    <recommendedName>
        <fullName evidence="10">Endoglycoceramidase</fullName>
    </recommendedName>
</protein>
<dbReference type="InterPro" id="IPR052066">
    <property type="entry name" value="Glycosphingolipid_Hydrolases"/>
</dbReference>
<accession>F4QFS6</accession>
<evidence type="ECO:0000256" key="3">
    <source>
        <dbReference type="ARBA" id="ARBA00023295"/>
    </source>
</evidence>
<keyword evidence="5" id="KW-0732">Signal</keyword>
<keyword evidence="3 4" id="KW-0326">Glycosidase</keyword>
<evidence type="ECO:0000313" key="9">
    <source>
        <dbReference type="Proteomes" id="UP000007797"/>
    </source>
</evidence>
<evidence type="ECO:0000256" key="1">
    <source>
        <dbReference type="ARBA" id="ARBA00005641"/>
    </source>
</evidence>
<evidence type="ECO:0000259" key="7">
    <source>
        <dbReference type="Pfam" id="PF18564"/>
    </source>
</evidence>
<dbReference type="STRING" id="1054147.F4QFS6"/>
<evidence type="ECO:0000256" key="4">
    <source>
        <dbReference type="RuleBase" id="RU361153"/>
    </source>
</evidence>
<dbReference type="GO" id="GO:0016042">
    <property type="term" value="P:lipid catabolic process"/>
    <property type="evidence" value="ECO:0007669"/>
    <property type="project" value="UniProtKB-ARBA"/>
</dbReference>
<evidence type="ECO:0000256" key="2">
    <source>
        <dbReference type="ARBA" id="ARBA00022801"/>
    </source>
</evidence>
<dbReference type="AlphaFoldDB" id="F4QFS6"/>
<dbReference type="SUPFAM" id="SSF51445">
    <property type="entry name" value="(Trans)glycosidases"/>
    <property type="match status" value="1"/>
</dbReference>
<evidence type="ECO:0008006" key="10">
    <source>
        <dbReference type="Google" id="ProtNLM"/>
    </source>
</evidence>
<dbReference type="PANTHER" id="PTHR31308">
    <property type="match status" value="1"/>
</dbReference>
<gene>
    <name evidence="8" type="ORF">DFA_12093</name>
</gene>
<sequence length="475" mass="54499">MNNQFIFKLFICILFVLNGQLCHSRNIIVDTDTKRYIDSYGREMYFHGVNVVVKEPPWTPLLNITNYQLMQEWGLNSIRLGVMWAGVTPEVRGEYNQTYLDYISNLVEVMGEYNIFTLVDCHQDLYSWVYCGDGAPAWASSIPTEGIGMFPEPLSKPFVINTTDLVPSNQDCGLHSWSSYYFSDAVSKAFQNLYDNVDGIQDEFSNYWQQVVQTLKDSQYVLGYELINEPWAGDIYRDPLLMVPETADKINLAPMYERLSKDIRSIDPDHIIFFESVTWDEYGVGFDTVPGGNDWRNLSTLSYHYYVPPDFSIKEIMWARMRDLEKLGTAGFLTEFGGPQVGDPQAMIQVLEETDLNLQSWMLWVYDSLFNDNGEPNPEQIKIFSRTYPQYVSGTTKSMSFNTTSGEFSMVYTMNPNIQEPTEIYLNENVHYPNGYTFTVSPSKDVVIASTQTNRLLLTNNNNQPIDVTITITAN</sequence>
<feature type="signal peptide" evidence="5">
    <location>
        <begin position="1"/>
        <end position="24"/>
    </location>
</feature>
<feature type="domain" description="Glycoside hydrolase family 5 C-terminal" evidence="7">
    <location>
        <begin position="386"/>
        <end position="472"/>
    </location>
</feature>
<dbReference type="GeneID" id="14866238"/>
<comment type="similarity">
    <text evidence="1 4">Belongs to the glycosyl hydrolase 5 (cellulase A) family.</text>
</comment>
<feature type="chain" id="PRO_5003320207" description="Endoglycoceramidase" evidence="5">
    <location>
        <begin position="25"/>
        <end position="475"/>
    </location>
</feature>
<evidence type="ECO:0000256" key="5">
    <source>
        <dbReference type="SAM" id="SignalP"/>
    </source>
</evidence>
<dbReference type="InterPro" id="IPR001547">
    <property type="entry name" value="Glyco_hydro_5"/>
</dbReference>
<keyword evidence="2 4" id="KW-0378">Hydrolase</keyword>
<organism evidence="8 9">
    <name type="scientific">Cavenderia fasciculata</name>
    <name type="common">Slime mold</name>
    <name type="synonym">Dictyostelium fasciculatum</name>
    <dbReference type="NCBI Taxonomy" id="261658"/>
    <lineage>
        <taxon>Eukaryota</taxon>
        <taxon>Amoebozoa</taxon>
        <taxon>Evosea</taxon>
        <taxon>Eumycetozoa</taxon>
        <taxon>Dictyostelia</taxon>
        <taxon>Acytosteliales</taxon>
        <taxon>Cavenderiaceae</taxon>
        <taxon>Cavenderia</taxon>
    </lineage>
</organism>
<dbReference type="Gene3D" id="3.20.20.80">
    <property type="entry name" value="Glycosidases"/>
    <property type="match status" value="1"/>
</dbReference>
<dbReference type="InterPro" id="IPR041036">
    <property type="entry name" value="GH5_C"/>
</dbReference>